<evidence type="ECO:0000256" key="1">
    <source>
        <dbReference type="HAMAP-Rule" id="MF_00991"/>
    </source>
</evidence>
<dbReference type="SUPFAM" id="SSF53167">
    <property type="entry name" value="Purine and uridine phosphorylases"/>
    <property type="match status" value="1"/>
</dbReference>
<gene>
    <name evidence="1" type="primary">mqnB</name>
    <name evidence="4" type="ORF">OS242_18105</name>
</gene>
<comment type="catalytic activity">
    <reaction evidence="1">
        <text>futalosine + H2O = dehypoxanthine futalosine + hypoxanthine</text>
        <dbReference type="Rhea" id="RHEA:25904"/>
        <dbReference type="ChEBI" id="CHEBI:15377"/>
        <dbReference type="ChEBI" id="CHEBI:17368"/>
        <dbReference type="ChEBI" id="CHEBI:58863"/>
        <dbReference type="ChEBI" id="CHEBI:58864"/>
        <dbReference type="EC" id="3.2.2.26"/>
    </reaction>
</comment>
<keyword evidence="4" id="KW-0326">Glycosidase</keyword>
<comment type="function">
    <text evidence="1">Catalyzes the hydrolysis of futalosine (FL) to dehypoxanthine futalosine (DHFL) and hypoxanthine, a step in the biosynthesis of menaquinone (MK, vitamin K2).</text>
</comment>
<evidence type="ECO:0000313" key="4">
    <source>
        <dbReference type="EMBL" id="MCX7571862.1"/>
    </source>
</evidence>
<dbReference type="Gene3D" id="3.40.50.1580">
    <property type="entry name" value="Nucleoside phosphorylase domain"/>
    <property type="match status" value="1"/>
</dbReference>
<reference evidence="4 5" key="1">
    <citation type="submission" date="2022-11" db="EMBL/GenBank/DDBJ databases">
        <title>Study of microbial diversity in lake waters.</title>
        <authorList>
            <person name="Zhang J."/>
        </authorList>
    </citation>
    <scope>NUCLEOTIDE SEQUENCE [LARGE SCALE GENOMIC DNA]</scope>
    <source>
        <strain evidence="4 5">DT12</strain>
    </source>
</reference>
<dbReference type="InterPro" id="IPR019963">
    <property type="entry name" value="FL_hydrolase_MqnB"/>
</dbReference>
<evidence type="ECO:0000313" key="5">
    <source>
        <dbReference type="Proteomes" id="UP001208017"/>
    </source>
</evidence>
<proteinExistence type="inferred from homology"/>
<organism evidence="4 5">
    <name type="scientific">Tumebacillus lacus</name>
    <dbReference type="NCBI Taxonomy" id="2995335"/>
    <lineage>
        <taxon>Bacteria</taxon>
        <taxon>Bacillati</taxon>
        <taxon>Bacillota</taxon>
        <taxon>Bacilli</taxon>
        <taxon>Bacillales</taxon>
        <taxon>Alicyclobacillaceae</taxon>
        <taxon>Tumebacillus</taxon>
    </lineage>
</organism>
<keyword evidence="1" id="KW-0474">Menaquinone biosynthesis</keyword>
<name>A0ABT3X4N4_9BACL</name>
<keyword evidence="5" id="KW-1185">Reference proteome</keyword>
<sequence>MSKDASARRVLILTAVEAEREAVRRGLQGAAGFDVELAGVGPVAAAVNATKLLAKADGQYGLVVIAGIAGGFSGQAEVGSLVVSSEIIAADLGAETLEGFRSLDELGFGSARVPVDPALVARVTEALHIGGLPVTAGPVLTLSTVTGTAASEAELTARVPGAAAEGMEGYGVAYAAHDFGLPVLEVRAISNAVGPRDRSAWRIKDALLALEAASARLAEVL</sequence>
<comment type="caution">
    <text evidence="4">The sequence shown here is derived from an EMBL/GenBank/DDBJ whole genome shotgun (WGS) entry which is preliminary data.</text>
</comment>
<protein>
    <recommendedName>
        <fullName evidence="1 2">Futalosine hydrolase</fullName>
        <shortName evidence="1">FL hydrolase</shortName>
        <ecNumber evidence="1 2">3.2.2.26</ecNumber>
    </recommendedName>
    <alternativeName>
        <fullName evidence="1">Futalosine nucleosidase</fullName>
    </alternativeName>
    <alternativeName>
        <fullName evidence="1">Menaquinone biosynthetic enzyme MqnB</fullName>
    </alternativeName>
</protein>
<dbReference type="InterPro" id="IPR035994">
    <property type="entry name" value="Nucleoside_phosphorylase_sf"/>
</dbReference>
<dbReference type="GO" id="GO:0016798">
    <property type="term" value="F:hydrolase activity, acting on glycosyl bonds"/>
    <property type="evidence" value="ECO:0007669"/>
    <property type="project" value="UniProtKB-KW"/>
</dbReference>
<feature type="domain" description="Nucleoside phosphorylase" evidence="3">
    <location>
        <begin position="37"/>
        <end position="220"/>
    </location>
</feature>
<dbReference type="EC" id="3.2.2.26" evidence="1 2"/>
<dbReference type="HAMAP" id="MF_00991">
    <property type="entry name" value="MqnB"/>
    <property type="match status" value="1"/>
</dbReference>
<dbReference type="EMBL" id="JAPMLT010000013">
    <property type="protein sequence ID" value="MCX7571862.1"/>
    <property type="molecule type" value="Genomic_DNA"/>
</dbReference>
<evidence type="ECO:0000256" key="2">
    <source>
        <dbReference type="NCBIfam" id="TIGR03664"/>
    </source>
</evidence>
<accession>A0ABT3X4N4</accession>
<dbReference type="Pfam" id="PF01048">
    <property type="entry name" value="PNP_UDP_1"/>
    <property type="match status" value="1"/>
</dbReference>
<comment type="pathway">
    <text evidence="1">Quinol/quinone metabolism; menaquinone biosynthesis.</text>
</comment>
<keyword evidence="1 4" id="KW-0378">Hydrolase</keyword>
<dbReference type="PANTHER" id="PTHR46832">
    <property type="entry name" value="5'-METHYLTHIOADENOSINE/S-ADENOSYLHOMOCYSTEINE NUCLEOSIDASE"/>
    <property type="match status" value="1"/>
</dbReference>
<comment type="similarity">
    <text evidence="1">Belongs to the PNP/UDP phosphorylase family. Futalosine hydrolase subfamily.</text>
</comment>
<dbReference type="PANTHER" id="PTHR46832:SF2">
    <property type="entry name" value="FUTALOSINE HYDROLASE"/>
    <property type="match status" value="1"/>
</dbReference>
<dbReference type="RefSeq" id="WP_267153108.1">
    <property type="nucleotide sequence ID" value="NZ_JAPMLT010000013.1"/>
</dbReference>
<dbReference type="CDD" id="cd17766">
    <property type="entry name" value="futalosine_nucleosidase_MqnB"/>
    <property type="match status" value="1"/>
</dbReference>
<dbReference type="NCBIfam" id="NF006087">
    <property type="entry name" value="PRK08236.1"/>
    <property type="match status" value="1"/>
</dbReference>
<dbReference type="Proteomes" id="UP001208017">
    <property type="component" value="Unassembled WGS sequence"/>
</dbReference>
<dbReference type="NCBIfam" id="TIGR03664">
    <property type="entry name" value="fut_nucase"/>
    <property type="match status" value="1"/>
</dbReference>
<evidence type="ECO:0000259" key="3">
    <source>
        <dbReference type="Pfam" id="PF01048"/>
    </source>
</evidence>
<dbReference type="InterPro" id="IPR000845">
    <property type="entry name" value="Nucleoside_phosphorylase_d"/>
</dbReference>